<keyword evidence="4" id="KW-1185">Reference proteome</keyword>
<gene>
    <name evidence="3" type="ORF">SAMN04488503_3233</name>
</gene>
<evidence type="ECO:0000256" key="2">
    <source>
        <dbReference type="SAM" id="Phobius"/>
    </source>
</evidence>
<accession>A0A239CN90</accession>
<feature type="region of interest" description="Disordered" evidence="1">
    <location>
        <begin position="58"/>
        <end position="88"/>
    </location>
</feature>
<evidence type="ECO:0000313" key="3">
    <source>
        <dbReference type="EMBL" id="SNS21726.1"/>
    </source>
</evidence>
<reference evidence="3 4" key="1">
    <citation type="submission" date="2017-06" db="EMBL/GenBank/DDBJ databases">
        <authorList>
            <person name="Kim H.J."/>
            <person name="Triplett B.A."/>
        </authorList>
    </citation>
    <scope>NUCLEOTIDE SEQUENCE [LARGE SCALE GENOMIC DNA]</scope>
    <source>
        <strain evidence="3 4">DSM 13116</strain>
    </source>
</reference>
<sequence>MESCRTRSGIAAFVFAILLVAFNWPMMSIPPRGGLLFWLFGAWVLGIGLLALAARCADPDRRPRTPVEPGAATGESCTGDERAGGGDV</sequence>
<keyword evidence="2" id="KW-0812">Transmembrane</keyword>
<organism evidence="3 4">
    <name type="scientific">Humidesulfovibrio mexicanus</name>
    <dbReference type="NCBI Taxonomy" id="147047"/>
    <lineage>
        <taxon>Bacteria</taxon>
        <taxon>Pseudomonadati</taxon>
        <taxon>Thermodesulfobacteriota</taxon>
        <taxon>Desulfovibrionia</taxon>
        <taxon>Desulfovibrionales</taxon>
        <taxon>Desulfovibrionaceae</taxon>
        <taxon>Humidesulfovibrio</taxon>
    </lineage>
</organism>
<dbReference type="RefSeq" id="WP_089275413.1">
    <property type="nucleotide sequence ID" value="NZ_FZOC01000008.1"/>
</dbReference>
<keyword evidence="2" id="KW-1133">Transmembrane helix</keyword>
<evidence type="ECO:0000313" key="4">
    <source>
        <dbReference type="Proteomes" id="UP000198324"/>
    </source>
</evidence>
<keyword evidence="2" id="KW-0472">Membrane</keyword>
<evidence type="ECO:0000256" key="1">
    <source>
        <dbReference type="SAM" id="MobiDB-lite"/>
    </source>
</evidence>
<feature type="transmembrane region" description="Helical" evidence="2">
    <location>
        <begin position="35"/>
        <end position="54"/>
    </location>
</feature>
<feature type="compositionally biased region" description="Basic and acidic residues" evidence="1">
    <location>
        <begin position="79"/>
        <end position="88"/>
    </location>
</feature>
<proteinExistence type="predicted"/>
<protein>
    <submittedName>
        <fullName evidence="3">Uncharacterized protein</fullName>
    </submittedName>
</protein>
<dbReference type="Proteomes" id="UP000198324">
    <property type="component" value="Unassembled WGS sequence"/>
</dbReference>
<name>A0A239CN90_9BACT</name>
<dbReference type="AlphaFoldDB" id="A0A239CN90"/>
<dbReference type="EMBL" id="FZOC01000008">
    <property type="protein sequence ID" value="SNS21726.1"/>
    <property type="molecule type" value="Genomic_DNA"/>
</dbReference>
<feature type="transmembrane region" description="Helical" evidence="2">
    <location>
        <begin position="9"/>
        <end position="29"/>
    </location>
</feature>